<evidence type="ECO:0000313" key="1">
    <source>
        <dbReference type="EMBL" id="JAH73954.1"/>
    </source>
</evidence>
<protein>
    <submittedName>
        <fullName evidence="1">Uncharacterized protein</fullName>
    </submittedName>
</protein>
<dbReference type="AlphaFoldDB" id="A0A0E9V759"/>
<reference evidence="1" key="1">
    <citation type="submission" date="2014-11" db="EMBL/GenBank/DDBJ databases">
        <authorList>
            <person name="Amaro Gonzalez C."/>
        </authorList>
    </citation>
    <scope>NUCLEOTIDE SEQUENCE</scope>
</reference>
<sequence length="31" mass="3651">MLFTIQYVNTFYCFSSKSVVLKKGLDNFIFP</sequence>
<name>A0A0E9V759_ANGAN</name>
<organism evidence="1">
    <name type="scientific">Anguilla anguilla</name>
    <name type="common">European freshwater eel</name>
    <name type="synonym">Muraena anguilla</name>
    <dbReference type="NCBI Taxonomy" id="7936"/>
    <lineage>
        <taxon>Eukaryota</taxon>
        <taxon>Metazoa</taxon>
        <taxon>Chordata</taxon>
        <taxon>Craniata</taxon>
        <taxon>Vertebrata</taxon>
        <taxon>Euteleostomi</taxon>
        <taxon>Actinopterygii</taxon>
        <taxon>Neopterygii</taxon>
        <taxon>Teleostei</taxon>
        <taxon>Anguilliformes</taxon>
        <taxon>Anguillidae</taxon>
        <taxon>Anguilla</taxon>
    </lineage>
</organism>
<dbReference type="EMBL" id="GBXM01034365">
    <property type="protein sequence ID" value="JAH74212.1"/>
    <property type="molecule type" value="Transcribed_RNA"/>
</dbReference>
<proteinExistence type="predicted"/>
<reference evidence="1" key="2">
    <citation type="journal article" date="2015" name="Fish Shellfish Immunol.">
        <title>Early steps in the European eel (Anguilla anguilla)-Vibrio vulnificus interaction in the gills: Role of the RtxA13 toxin.</title>
        <authorList>
            <person name="Callol A."/>
            <person name="Pajuelo D."/>
            <person name="Ebbesson L."/>
            <person name="Teles M."/>
            <person name="MacKenzie S."/>
            <person name="Amaro C."/>
        </authorList>
    </citation>
    <scope>NUCLEOTIDE SEQUENCE</scope>
</reference>
<dbReference type="EMBL" id="GBXM01034623">
    <property type="protein sequence ID" value="JAH73954.1"/>
    <property type="molecule type" value="Transcribed_RNA"/>
</dbReference>
<accession>A0A0E9V759</accession>